<feature type="compositionally biased region" description="Basic and acidic residues" evidence="1">
    <location>
        <begin position="729"/>
        <end position="749"/>
    </location>
</feature>
<comment type="caution">
    <text evidence="3">The sequence shown here is derived from an EMBL/GenBank/DDBJ whole genome shotgun (WGS) entry which is preliminary data.</text>
</comment>
<keyword evidence="2" id="KW-0472">Membrane</keyword>
<feature type="compositionally biased region" description="Polar residues" evidence="1">
    <location>
        <begin position="719"/>
        <end position="728"/>
    </location>
</feature>
<reference evidence="3 4" key="1">
    <citation type="submission" date="2024-09" db="EMBL/GenBank/DDBJ databases">
        <title>Rethinking Asexuality: The Enigmatic Case of Functional Sexual Genes in Lepraria (Stereocaulaceae).</title>
        <authorList>
            <person name="Doellman M."/>
            <person name="Sun Y."/>
            <person name="Barcenas-Pena A."/>
            <person name="Lumbsch H.T."/>
            <person name="Grewe F."/>
        </authorList>
    </citation>
    <scope>NUCLEOTIDE SEQUENCE [LARGE SCALE GENOMIC DNA]</scope>
    <source>
        <strain evidence="3 4">Mercado 3170</strain>
    </source>
</reference>
<evidence type="ECO:0000256" key="2">
    <source>
        <dbReference type="SAM" id="Phobius"/>
    </source>
</evidence>
<evidence type="ECO:0000256" key="1">
    <source>
        <dbReference type="SAM" id="MobiDB-lite"/>
    </source>
</evidence>
<feature type="compositionally biased region" description="Polar residues" evidence="1">
    <location>
        <begin position="53"/>
        <end position="62"/>
    </location>
</feature>
<feature type="compositionally biased region" description="Basic and acidic residues" evidence="1">
    <location>
        <begin position="708"/>
        <end position="718"/>
    </location>
</feature>
<evidence type="ECO:0000313" key="4">
    <source>
        <dbReference type="Proteomes" id="UP001590950"/>
    </source>
</evidence>
<feature type="compositionally biased region" description="Polar residues" evidence="1">
    <location>
        <begin position="30"/>
        <end position="46"/>
    </location>
</feature>
<feature type="transmembrane region" description="Helical" evidence="2">
    <location>
        <begin position="129"/>
        <end position="152"/>
    </location>
</feature>
<feature type="region of interest" description="Disordered" evidence="1">
    <location>
        <begin position="573"/>
        <end position="592"/>
    </location>
</feature>
<evidence type="ECO:0000313" key="3">
    <source>
        <dbReference type="EMBL" id="KAL2037407.1"/>
    </source>
</evidence>
<feature type="region of interest" description="Disordered" evidence="1">
    <location>
        <begin position="708"/>
        <end position="765"/>
    </location>
</feature>
<keyword evidence="2" id="KW-0812">Transmembrane</keyword>
<keyword evidence="4" id="KW-1185">Reference proteome</keyword>
<evidence type="ECO:0008006" key="5">
    <source>
        <dbReference type="Google" id="ProtNLM"/>
    </source>
</evidence>
<keyword evidence="2" id="KW-1133">Transmembrane helix</keyword>
<organism evidence="3 4">
    <name type="scientific">Stereocaulon virgatum</name>
    <dbReference type="NCBI Taxonomy" id="373712"/>
    <lineage>
        <taxon>Eukaryota</taxon>
        <taxon>Fungi</taxon>
        <taxon>Dikarya</taxon>
        <taxon>Ascomycota</taxon>
        <taxon>Pezizomycotina</taxon>
        <taxon>Lecanoromycetes</taxon>
        <taxon>OSLEUM clade</taxon>
        <taxon>Lecanoromycetidae</taxon>
        <taxon>Lecanorales</taxon>
        <taxon>Lecanorineae</taxon>
        <taxon>Stereocaulaceae</taxon>
        <taxon>Stereocaulon</taxon>
    </lineage>
</organism>
<dbReference type="Proteomes" id="UP001590950">
    <property type="component" value="Unassembled WGS sequence"/>
</dbReference>
<feature type="transmembrane region" description="Helical" evidence="2">
    <location>
        <begin position="197"/>
        <end position="216"/>
    </location>
</feature>
<feature type="compositionally biased region" description="Low complexity" evidence="1">
    <location>
        <begin position="583"/>
        <end position="592"/>
    </location>
</feature>
<proteinExistence type="predicted"/>
<feature type="compositionally biased region" description="Polar residues" evidence="1">
    <location>
        <begin position="70"/>
        <end position="80"/>
    </location>
</feature>
<feature type="transmembrane region" description="Helical" evidence="2">
    <location>
        <begin position="159"/>
        <end position="177"/>
    </location>
</feature>
<dbReference type="EMBL" id="JBEFKJ010000041">
    <property type="protein sequence ID" value="KAL2037407.1"/>
    <property type="molecule type" value="Genomic_DNA"/>
</dbReference>
<feature type="region of interest" description="Disordered" evidence="1">
    <location>
        <begin position="1"/>
        <end position="86"/>
    </location>
</feature>
<accession>A0ABR3ZUY1</accession>
<name>A0ABR3ZUY1_9LECA</name>
<protein>
    <recommendedName>
        <fullName evidence="5">Ubiquitination network signaling protein</fullName>
    </recommendedName>
</protein>
<feature type="compositionally biased region" description="Basic and acidic residues" evidence="1">
    <location>
        <begin position="756"/>
        <end position="765"/>
    </location>
</feature>
<sequence length="955" mass="104538">MPRGVKKPGNQHNTRHENGVVAPGKRISKQRSNGHLNGSADATSHPNGVPTASVPTARTTSRLPDRRTSGGPSSTHNRPQPTAEPPQISIGALEVLPNGTDYANGSIEHTHRKIDVNAAKNPMVHDNSIWHFTLTVLGSCPLGDCIAILIVLLSLPPTIITVTNALFALLTFITPTGSSSIPTTFHEIFQGSGGTPSLATIFLTDVIGLVLWLVLWQPLQALSIELAQAMVATQLGGGNASKKKGSDRTLLCMGIVTASHVARHQWMPKSLFGYDWSAILSSIPYVSKSPTLFYGNEFIPTRSPAGWLRVLVALHILIQGLVHVARRWYQKREYSQAMPINKKTDPEPIASSPARHTLVAPTETNAHVTGTSSEPMLKMSANAKENRDKVSSGKKKRKQGTWVRSQQPLWAAFAHTKVIFLREYEQSHTHSEATEANAIDTKNLGSAQFSDGSVWISNISPTSFCFDASVSPTLPPAEPDLYDHKANVSAGIDRSKPFYVRINNTDWTSTRLEVTSEEDESADFVWTGEVFGLSPSSSYKCSFVRSGDGVVVHSAIVTTPPPLAALADASVPPNSSLHRVHRPSSPTTPSTTLKKSIAAFENNLSESQARQKRSKKESKIASAALKKDIDVLNSKISKLAGEDKAHTNRHLQWNQHTKQADEAVNFITGEIESLGCVPEDDLKASREKKAAWEEARNTQTLARDTLFRTKESAHREKSAVQTETITAQQKRERLQGRKTKLNEQHERLESVTSQGLDEKQRKNSEQAAKDLERLAMEQRCRESMTNCQQVLQESQYQAQQAWHQCRMVEAAFYEQQAMPTSLGERPITPEGDLPGTVLHQTPAPGFRFPAFGSPDHLNGLRSHSGSLRHNDHRPRSTSLLSGNSVYADFEDDDPAPPMPTRAVEVIRERGRKQSGGSGSGSSGSQRDPASPLVGNTAQMSPVGKRSPVWNQSSRE</sequence>
<feature type="region of interest" description="Disordered" evidence="1">
    <location>
        <begin position="836"/>
        <end position="955"/>
    </location>
</feature>
<feature type="compositionally biased region" description="Polar residues" evidence="1">
    <location>
        <begin position="362"/>
        <end position="374"/>
    </location>
</feature>
<gene>
    <name evidence="3" type="ORF">N7G274_009892</name>
</gene>
<feature type="region of interest" description="Disordered" evidence="1">
    <location>
        <begin position="362"/>
        <end position="403"/>
    </location>
</feature>